<dbReference type="EMBL" id="JAZHGC010000052">
    <property type="protein sequence ID" value="MEM5291470.1"/>
    <property type="molecule type" value="Genomic_DNA"/>
</dbReference>
<evidence type="ECO:0000313" key="1">
    <source>
        <dbReference type="EMBL" id="MEM5291470.1"/>
    </source>
</evidence>
<accession>A0ABU9QPQ8</accession>
<gene>
    <name evidence="1" type="ORF">V4C55_37695</name>
</gene>
<proteinExistence type="predicted"/>
<evidence type="ECO:0000313" key="2">
    <source>
        <dbReference type="Proteomes" id="UP001494588"/>
    </source>
</evidence>
<comment type="caution">
    <text evidence="1">The sequence shown here is derived from an EMBL/GenBank/DDBJ whole genome shotgun (WGS) entry which is preliminary data.</text>
</comment>
<sequence length="81" mass="9399">MPFEVERYYNPCHPITIPRGALLSIDRIFIRKGAPDFDSITFWLKAKSTPVAVNGRLLKKSVRFWAKLDDVNRIEVREPTP</sequence>
<keyword evidence="2" id="KW-1185">Reference proteome</keyword>
<name>A0ABU9QPQ8_9BURK</name>
<reference evidence="1 2" key="1">
    <citation type="submission" date="2024-01" db="EMBL/GenBank/DDBJ databases">
        <title>The diversity of rhizobia nodulating Mimosa spp. in eleven states of Brazil covering several biomes is determined by host plant, location, and edaphic factors.</title>
        <authorList>
            <person name="Rouws L."/>
            <person name="Barauna A."/>
            <person name="Beukes C."/>
            <person name="De Faria S.M."/>
            <person name="Gross E."/>
            <person name="Dos Reis Junior F.B."/>
            <person name="Simon M."/>
            <person name="Maluk M."/>
            <person name="Odee D.W."/>
            <person name="Kenicer G."/>
            <person name="Young J.P.W."/>
            <person name="Reis V.M."/>
            <person name="Zilli J."/>
            <person name="James E.K."/>
        </authorList>
    </citation>
    <scope>NUCLEOTIDE SEQUENCE [LARGE SCALE GENOMIC DNA]</scope>
    <source>
        <strain evidence="1 2">JPY77</strain>
    </source>
</reference>
<organism evidence="1 2">
    <name type="scientific">Paraburkholderia sabiae</name>
    <dbReference type="NCBI Taxonomy" id="273251"/>
    <lineage>
        <taxon>Bacteria</taxon>
        <taxon>Pseudomonadati</taxon>
        <taxon>Pseudomonadota</taxon>
        <taxon>Betaproteobacteria</taxon>
        <taxon>Burkholderiales</taxon>
        <taxon>Burkholderiaceae</taxon>
        <taxon>Paraburkholderia</taxon>
    </lineage>
</organism>
<dbReference type="RefSeq" id="WP_201661074.1">
    <property type="nucleotide sequence ID" value="NZ_CAJHCS010000044.1"/>
</dbReference>
<protein>
    <submittedName>
        <fullName evidence="1">Uncharacterized protein</fullName>
    </submittedName>
</protein>
<dbReference type="Proteomes" id="UP001494588">
    <property type="component" value="Unassembled WGS sequence"/>
</dbReference>